<dbReference type="HOGENOM" id="CLU_2714333_0_0_12"/>
<dbReference type="Proteomes" id="UP000005216">
    <property type="component" value="Plasmid lp38"/>
</dbReference>
<accession>Q0SLJ9</accession>
<sequence length="78" mass="9766">MIKFPKTHIQKIHIVKKEYEDATIKWDKEYSLFRKLHGKNKTLEDWLEYIKKEEMKKIKEFSNKFVEKRYQKNHILEP</sequence>
<name>Q0SLJ9_BORAP</name>
<dbReference type="PATRIC" id="fig|390236.22.peg.1381"/>
<dbReference type="KEGG" id="bafz:BafPKo_J0013"/>
<reference evidence="1 2" key="1">
    <citation type="journal article" date="2011" name="J. Bacteriol.">
        <title>Whole-genome sequences of two Borrelia afzelii and two Borrelia garinii Lyme disease agent isolates.</title>
        <authorList>
            <person name="Casjens S.R."/>
            <person name="Mongodin E.F."/>
            <person name="Qiu W.-G."/>
            <person name="Dunn J.J."/>
            <person name="Luft B.J."/>
            <person name="Fraser-Liggett C.M."/>
            <person name="Schutzer S.E."/>
        </authorList>
    </citation>
    <scope>NUCLEOTIDE SEQUENCE [LARGE SCALE GENOMIC DNA]</scope>
    <source>
        <strain evidence="1 2">PKo</strain>
    </source>
</reference>
<evidence type="ECO:0000313" key="2">
    <source>
        <dbReference type="Proteomes" id="UP000005216"/>
    </source>
</evidence>
<dbReference type="EMBL" id="CP002949">
    <property type="protein sequence ID" value="AEL70594.1"/>
    <property type="molecule type" value="Genomic_DNA"/>
</dbReference>
<protein>
    <submittedName>
        <fullName evidence="1">Uncharacterized protein</fullName>
    </submittedName>
</protein>
<dbReference type="RefSeq" id="WP_011703917.1">
    <property type="nucleotide sequence ID" value="NC_008566.1"/>
</dbReference>
<organism evidence="1 2">
    <name type="scientific">Borreliella afzelii (strain PKo)</name>
    <name type="common">Borrelia afzelii</name>
    <dbReference type="NCBI Taxonomy" id="390236"/>
    <lineage>
        <taxon>Bacteria</taxon>
        <taxon>Pseudomonadati</taxon>
        <taxon>Spirochaetota</taxon>
        <taxon>Spirochaetia</taxon>
        <taxon>Spirochaetales</taxon>
        <taxon>Borreliaceae</taxon>
        <taxon>Borreliella</taxon>
    </lineage>
</organism>
<proteinExistence type="predicted"/>
<geneLocation type="plasmid" evidence="1 2">
    <name>lp38</name>
</geneLocation>
<dbReference type="KEGG" id="baf:BAPKO_3023"/>
<dbReference type="AlphaFoldDB" id="Q0SLJ9"/>
<keyword evidence="2" id="KW-1185">Reference proteome</keyword>
<evidence type="ECO:0000313" key="1">
    <source>
        <dbReference type="EMBL" id="AEL70594.1"/>
    </source>
</evidence>
<dbReference type="OrthoDB" id="352310at2"/>
<keyword evidence="1" id="KW-0614">Plasmid</keyword>
<gene>
    <name evidence="1" type="ordered locus">BafPKo_J0013</name>
</gene>